<dbReference type="AlphaFoldDB" id="A0A5P1FM20"/>
<evidence type="ECO:0000313" key="2">
    <source>
        <dbReference type="Proteomes" id="UP000243459"/>
    </source>
</evidence>
<dbReference type="Gramene" id="ONK79134">
    <property type="protein sequence ID" value="ONK79134"/>
    <property type="gene ID" value="A4U43_C01F3280"/>
</dbReference>
<dbReference type="Proteomes" id="UP000243459">
    <property type="component" value="Chromosome 1"/>
</dbReference>
<dbReference type="PANTHER" id="PTHR31901">
    <property type="entry name" value="GH3 DOMAIN-CONTAINING PROTEIN"/>
    <property type="match status" value="1"/>
</dbReference>
<keyword evidence="2" id="KW-1185">Reference proteome</keyword>
<gene>
    <name evidence="1" type="ORF">A4U43_C01F3280</name>
</gene>
<dbReference type="GO" id="GO:0016881">
    <property type="term" value="F:acid-amino acid ligase activity"/>
    <property type="evidence" value="ECO:0007669"/>
    <property type="project" value="TreeGrafter"/>
</dbReference>
<evidence type="ECO:0000313" key="1">
    <source>
        <dbReference type="EMBL" id="ONK79134.1"/>
    </source>
</evidence>
<proteinExistence type="predicted"/>
<dbReference type="GO" id="GO:0005737">
    <property type="term" value="C:cytoplasm"/>
    <property type="evidence" value="ECO:0007669"/>
    <property type="project" value="TreeGrafter"/>
</dbReference>
<dbReference type="OMA" id="YMAFRSH"/>
<organism evidence="1 2">
    <name type="scientific">Asparagus officinalis</name>
    <name type="common">Garden asparagus</name>
    <dbReference type="NCBI Taxonomy" id="4686"/>
    <lineage>
        <taxon>Eukaryota</taxon>
        <taxon>Viridiplantae</taxon>
        <taxon>Streptophyta</taxon>
        <taxon>Embryophyta</taxon>
        <taxon>Tracheophyta</taxon>
        <taxon>Spermatophyta</taxon>
        <taxon>Magnoliopsida</taxon>
        <taxon>Liliopsida</taxon>
        <taxon>Asparagales</taxon>
        <taxon>Asparagaceae</taxon>
        <taxon>Asparagoideae</taxon>
        <taxon>Asparagus</taxon>
    </lineage>
</organism>
<protein>
    <submittedName>
        <fullName evidence="1">Uncharacterized protein</fullName>
    </submittedName>
</protein>
<dbReference type="EMBL" id="CM007381">
    <property type="protein sequence ID" value="ONK79134.1"/>
    <property type="molecule type" value="Genomic_DNA"/>
</dbReference>
<accession>A0A5P1FM20</accession>
<dbReference type="PANTHER" id="PTHR31901:SF5">
    <property type="entry name" value="JASMONOYL--L-AMINO ACID SYNTHETASE JAR1"/>
    <property type="match status" value="1"/>
</dbReference>
<name>A0A5P1FM20_ASPOF</name>
<dbReference type="InterPro" id="IPR004993">
    <property type="entry name" value="GH3"/>
</dbReference>
<sequence>MVTCNPKMNSKSVELEIEEFEKMTNNATIVQKETLQKILEQNGQVEYLQASGLRGRTDPESLKACIPLVTHEDLEPYLQRIVDGDDSPILTGRLVKALSLSSGTTHRKSKLIPFNEEMLRSMMQIYRTSFAFINSIVHALRIFKHVWEELCADIREGILSKKITIPSLREAVSKFYS</sequence>
<reference evidence="2" key="1">
    <citation type="journal article" date="2017" name="Nat. Commun.">
        <title>The asparagus genome sheds light on the origin and evolution of a young Y chromosome.</title>
        <authorList>
            <person name="Harkess A."/>
            <person name="Zhou J."/>
            <person name="Xu C."/>
            <person name="Bowers J.E."/>
            <person name="Van der Hulst R."/>
            <person name="Ayyampalayam S."/>
            <person name="Mercati F."/>
            <person name="Riccardi P."/>
            <person name="McKain M.R."/>
            <person name="Kakrana A."/>
            <person name="Tang H."/>
            <person name="Ray J."/>
            <person name="Groenendijk J."/>
            <person name="Arikit S."/>
            <person name="Mathioni S.M."/>
            <person name="Nakano M."/>
            <person name="Shan H."/>
            <person name="Telgmann-Rauber A."/>
            <person name="Kanno A."/>
            <person name="Yue Z."/>
            <person name="Chen H."/>
            <person name="Li W."/>
            <person name="Chen Y."/>
            <person name="Xu X."/>
            <person name="Zhang Y."/>
            <person name="Luo S."/>
            <person name="Chen H."/>
            <person name="Gao J."/>
            <person name="Mao Z."/>
            <person name="Pires J.C."/>
            <person name="Luo M."/>
            <person name="Kudrna D."/>
            <person name="Wing R.A."/>
            <person name="Meyers B.C."/>
            <person name="Yi K."/>
            <person name="Kong H."/>
            <person name="Lavrijsen P."/>
            <person name="Sunseri F."/>
            <person name="Falavigna A."/>
            <person name="Ye Y."/>
            <person name="Leebens-Mack J.H."/>
            <person name="Chen G."/>
        </authorList>
    </citation>
    <scope>NUCLEOTIDE SEQUENCE [LARGE SCALE GENOMIC DNA]</scope>
    <source>
        <strain evidence="2">cv. DH0086</strain>
    </source>
</reference>
<dbReference type="Pfam" id="PF03321">
    <property type="entry name" value="GH3"/>
    <property type="match status" value="1"/>
</dbReference>